<reference evidence="1" key="1">
    <citation type="submission" date="2010-06" db="EMBL/GenBank/DDBJ databases">
        <authorList>
            <person name="Muzny D."/>
            <person name="Qin X."/>
            <person name="Buhay C."/>
            <person name="Dugan-Rocha S."/>
            <person name="Ding Y."/>
            <person name="Chen G."/>
            <person name="Hawes A."/>
            <person name="Holder M."/>
            <person name="Jhangiani S."/>
            <person name="Johnson A."/>
            <person name="Khan Z."/>
            <person name="Li Z."/>
            <person name="Liu W."/>
            <person name="Liu X."/>
            <person name="Perez L."/>
            <person name="Shen H."/>
            <person name="Wang Q."/>
            <person name="Watt J."/>
            <person name="Xi L."/>
            <person name="Xin Y."/>
            <person name="Zhou J."/>
            <person name="Deng J."/>
            <person name="Jiang H."/>
            <person name="Liu Y."/>
            <person name="Qu J."/>
            <person name="Song X.-Z."/>
            <person name="Zhang L."/>
            <person name="Villasana D."/>
            <person name="Johnson A."/>
            <person name="Liu J."/>
            <person name="Liyanage D."/>
            <person name="Lorensuhewa L."/>
            <person name="Robinson T."/>
            <person name="Song A."/>
            <person name="Song B.-B."/>
            <person name="Dinh H."/>
            <person name="Thornton R."/>
            <person name="Coyle M."/>
            <person name="Francisco L."/>
            <person name="Jackson L."/>
            <person name="Javaid M."/>
            <person name="Korchina V."/>
            <person name="Kovar C."/>
            <person name="Mata R."/>
            <person name="Mathew T."/>
            <person name="Ngo R."/>
            <person name="Nguyen L."/>
            <person name="Nguyen N."/>
            <person name="Okwuonu G."/>
            <person name="Ongeri F."/>
            <person name="Pham C."/>
            <person name="Simmons D."/>
            <person name="Wilczek-Boney K."/>
            <person name="Hale W."/>
            <person name="Jakkamsetti A."/>
            <person name="Pham P."/>
            <person name="Ruth R."/>
            <person name="San Lucas F."/>
            <person name="Warren J."/>
            <person name="Zhang J."/>
            <person name="Zhao Z."/>
            <person name="Zhou C."/>
            <person name="Zhu D."/>
            <person name="Lee S."/>
            <person name="Bess C."/>
            <person name="Blankenburg K."/>
            <person name="Forbes L."/>
            <person name="Fu Q."/>
            <person name="Gubbala S."/>
            <person name="Hirani K."/>
            <person name="Jayaseelan J.C."/>
            <person name="Lara F."/>
            <person name="Munidasa M."/>
            <person name="Palculict T."/>
            <person name="Patil S."/>
            <person name="Pu L.-L."/>
            <person name="Saada N."/>
            <person name="Tang L."/>
            <person name="Weissenberger G."/>
            <person name="Zhu Y."/>
            <person name="Hemphill L."/>
            <person name="Shang Y."/>
            <person name="Youmans B."/>
            <person name="Ayvaz T."/>
            <person name="Ross M."/>
            <person name="Santibanez J."/>
            <person name="Aqrawi P."/>
            <person name="Gross S."/>
            <person name="Joshi V."/>
            <person name="Fowler G."/>
            <person name="Nazareth L."/>
            <person name="Reid J."/>
            <person name="Worley K."/>
            <person name="Petrosino J."/>
            <person name="Highlander S."/>
            <person name="Gibbs R."/>
        </authorList>
    </citation>
    <scope>NUCLEOTIDE SEQUENCE [LARGE SCALE GENOMIC DNA]</scope>
    <source>
        <strain evidence="1">ATCC 35910</strain>
    </source>
</reference>
<sequence>MLTLILLALIAAVTPERKWESWRGKERGIGRSEEYERIAGISFSLKKLEKSRVKVNVTVKISLIFLLFPNF</sequence>
<dbReference type="EMBL" id="ACKQ02000007">
    <property type="protein sequence ID" value="EFK34811.1"/>
    <property type="molecule type" value="Genomic_DNA"/>
</dbReference>
<comment type="caution">
    <text evidence="1">The sequence shown here is derived from an EMBL/GenBank/DDBJ whole genome shotgun (WGS) entry which is preliminary data.</text>
</comment>
<protein>
    <submittedName>
        <fullName evidence="1">Uncharacterized protein</fullName>
    </submittedName>
</protein>
<organism evidence="1 2">
    <name type="scientific">Chryseobacterium gleum ATCC 35910</name>
    <dbReference type="NCBI Taxonomy" id="525257"/>
    <lineage>
        <taxon>Bacteria</taxon>
        <taxon>Pseudomonadati</taxon>
        <taxon>Bacteroidota</taxon>
        <taxon>Flavobacteriia</taxon>
        <taxon>Flavobacteriales</taxon>
        <taxon>Weeksellaceae</taxon>
        <taxon>Chryseobacterium group</taxon>
        <taxon>Chryseobacterium</taxon>
    </lineage>
</organism>
<evidence type="ECO:0000313" key="1">
    <source>
        <dbReference type="EMBL" id="EFK34811.1"/>
    </source>
</evidence>
<accession>A0ABN0AP43</accession>
<evidence type="ECO:0000313" key="2">
    <source>
        <dbReference type="Proteomes" id="UP000002969"/>
    </source>
</evidence>
<name>A0ABN0AP43_CHRGE</name>
<proteinExistence type="predicted"/>
<keyword evidence="2" id="KW-1185">Reference proteome</keyword>
<dbReference type="Proteomes" id="UP000002969">
    <property type="component" value="Unassembled WGS sequence"/>
</dbReference>
<gene>
    <name evidence="1" type="ORF">HMPREF0204_13880</name>
</gene>